<evidence type="ECO:0000313" key="2">
    <source>
        <dbReference type="EMBL" id="NNU43966.1"/>
    </source>
</evidence>
<comment type="caution">
    <text evidence="2">The sequence shown here is derived from an EMBL/GenBank/DDBJ whole genome shotgun (WGS) entry which is preliminary data.</text>
</comment>
<reference evidence="2 3" key="1">
    <citation type="submission" date="2020-05" db="EMBL/GenBank/DDBJ databases">
        <authorList>
            <person name="Khan S.A."/>
            <person name="Jeon C.O."/>
            <person name="Chun B.H."/>
        </authorList>
    </citation>
    <scope>NUCLEOTIDE SEQUENCE [LARGE SCALE GENOMIC DNA]</scope>
    <source>
        <strain evidence="2 3">B156</strain>
    </source>
</reference>
<evidence type="ECO:0000256" key="1">
    <source>
        <dbReference type="SAM" id="MobiDB-lite"/>
    </source>
</evidence>
<dbReference type="Proteomes" id="UP000552954">
    <property type="component" value="Unassembled WGS sequence"/>
</dbReference>
<keyword evidence="3" id="KW-1185">Reference proteome</keyword>
<organism evidence="2 3">
    <name type="scientific">Ramlibacter montanisoli</name>
    <dbReference type="NCBI Taxonomy" id="2732512"/>
    <lineage>
        <taxon>Bacteria</taxon>
        <taxon>Pseudomonadati</taxon>
        <taxon>Pseudomonadota</taxon>
        <taxon>Betaproteobacteria</taxon>
        <taxon>Burkholderiales</taxon>
        <taxon>Comamonadaceae</taxon>
        <taxon>Ramlibacter</taxon>
    </lineage>
</organism>
<feature type="compositionally biased region" description="Basic residues" evidence="1">
    <location>
        <begin position="177"/>
        <end position="186"/>
    </location>
</feature>
<feature type="region of interest" description="Disordered" evidence="1">
    <location>
        <begin position="169"/>
        <end position="197"/>
    </location>
</feature>
<gene>
    <name evidence="2" type="ORF">HK415_13605</name>
</gene>
<accession>A0A849KER6</accession>
<dbReference type="EMBL" id="JABFCS010000001">
    <property type="protein sequence ID" value="NNU43966.1"/>
    <property type="molecule type" value="Genomic_DNA"/>
</dbReference>
<sequence length="197" mass="19689">MGAVGLVAGVVLGAMGMMSLRGGDGPYASSPASTRSMGAASAPAPASTFVTAVSVNCELAPMLSKGGEGDGQVALQSRPAAATGSEVGSLILSGKEAAAAGRQRDAEVSFLNACRNAAVLPEGDGIPLSDAMYQLGRHYATVAAFGAPKGARNCCSAPSGSTARAWKATARAWGPPTRRRSSRRRGWSPCARAPAGP</sequence>
<proteinExistence type="predicted"/>
<name>A0A849KER6_9BURK</name>
<dbReference type="AlphaFoldDB" id="A0A849KER6"/>
<dbReference type="RefSeq" id="WP_171560098.1">
    <property type="nucleotide sequence ID" value="NZ_JABFCS010000001.1"/>
</dbReference>
<evidence type="ECO:0000313" key="3">
    <source>
        <dbReference type="Proteomes" id="UP000552954"/>
    </source>
</evidence>
<protein>
    <submittedName>
        <fullName evidence="2">Uncharacterized protein</fullName>
    </submittedName>
</protein>
<reference evidence="2 3" key="2">
    <citation type="submission" date="2020-06" db="EMBL/GenBank/DDBJ databases">
        <title>Ramlibacter rhizophilus sp. nov., isolated from rhizosphere soil of national flower Mugunghwa from South Korea.</title>
        <authorList>
            <person name="Zheng-Fei Y."/>
            <person name="Huan T."/>
        </authorList>
    </citation>
    <scope>NUCLEOTIDE SEQUENCE [LARGE SCALE GENOMIC DNA]</scope>
    <source>
        <strain evidence="2 3">B156</strain>
    </source>
</reference>